<dbReference type="EMBL" id="KZ680208">
    <property type="protein sequence ID" value="PTB69314.1"/>
    <property type="molecule type" value="Genomic_DNA"/>
</dbReference>
<reference evidence="2" key="1">
    <citation type="submission" date="2016-07" db="EMBL/GenBank/DDBJ databases">
        <title>Multiple horizontal gene transfer events from other fungi enriched the ability of initially mycotrophic Trichoderma (Ascomycota) to feed on dead plant biomass.</title>
        <authorList>
            <consortium name="DOE Joint Genome Institute"/>
            <person name="Atanasova L."/>
            <person name="Chenthamara K."/>
            <person name="Zhang J."/>
            <person name="Grujic M."/>
            <person name="Henrissat B."/>
            <person name="Kuo A."/>
            <person name="Aerts A."/>
            <person name="Salamov A."/>
            <person name="Lipzen A."/>
            <person name="Labutti K."/>
            <person name="Barry K."/>
            <person name="Miao Y."/>
            <person name="Rahimi M.J."/>
            <person name="Shen Q."/>
            <person name="Grigoriev I.V."/>
            <person name="Kubicek C.P."/>
            <person name="Druzhinina I.S."/>
        </authorList>
    </citation>
    <scope>NUCLEOTIDE SEQUENCE [LARGE SCALE GENOMIC DNA]</scope>
    <source>
        <strain evidence="2">TUCIM 6016</strain>
    </source>
</reference>
<keyword evidence="2" id="KW-1185">Reference proteome</keyword>
<protein>
    <submittedName>
        <fullName evidence="1">Uncharacterized protein</fullName>
    </submittedName>
</protein>
<sequence>MTHILDLLYDNGKRAAGIIRDLTMWSLLMSASYAIRTLHYSAPLDTTAHATLLLSSCLTLRSTCQLFHIGIRTLVISRCQNIVTSIHGRVLAGVKIDQHDVDSLHHFWFRGLSLFRAEEEKISSTHVGREVEAPRGWLMERSLPASGYVIPEDD</sequence>
<accession>A0A2T4BJ13</accession>
<dbReference type="AlphaFoldDB" id="A0A2T4BJ13"/>
<dbReference type="OrthoDB" id="10475091at2759"/>
<dbReference type="RefSeq" id="XP_024752634.1">
    <property type="nucleotide sequence ID" value="XM_024889712.1"/>
</dbReference>
<organism evidence="1 2">
    <name type="scientific">Trichoderma citrinoviride</name>
    <dbReference type="NCBI Taxonomy" id="58853"/>
    <lineage>
        <taxon>Eukaryota</taxon>
        <taxon>Fungi</taxon>
        <taxon>Dikarya</taxon>
        <taxon>Ascomycota</taxon>
        <taxon>Pezizomycotina</taxon>
        <taxon>Sordariomycetes</taxon>
        <taxon>Hypocreomycetidae</taxon>
        <taxon>Hypocreales</taxon>
        <taxon>Hypocreaceae</taxon>
        <taxon>Trichoderma</taxon>
    </lineage>
</organism>
<gene>
    <name evidence="1" type="ORF">BBK36DRAFT_1111528</name>
</gene>
<name>A0A2T4BJ13_9HYPO</name>
<evidence type="ECO:0000313" key="1">
    <source>
        <dbReference type="EMBL" id="PTB69314.1"/>
    </source>
</evidence>
<evidence type="ECO:0000313" key="2">
    <source>
        <dbReference type="Proteomes" id="UP000241546"/>
    </source>
</evidence>
<dbReference type="GeneID" id="36597831"/>
<dbReference type="Proteomes" id="UP000241546">
    <property type="component" value="Unassembled WGS sequence"/>
</dbReference>
<proteinExistence type="predicted"/>